<keyword evidence="1 5" id="KW-0479">Metal-binding</keyword>
<dbReference type="GO" id="GO:0007010">
    <property type="term" value="P:cytoskeleton organization"/>
    <property type="evidence" value="ECO:0007669"/>
    <property type="project" value="TreeGrafter"/>
</dbReference>
<organism evidence="8 9">
    <name type="scientific">Potamilus streckersoni</name>
    <dbReference type="NCBI Taxonomy" id="2493646"/>
    <lineage>
        <taxon>Eukaryota</taxon>
        <taxon>Metazoa</taxon>
        <taxon>Spiralia</taxon>
        <taxon>Lophotrochozoa</taxon>
        <taxon>Mollusca</taxon>
        <taxon>Bivalvia</taxon>
        <taxon>Autobranchia</taxon>
        <taxon>Heteroconchia</taxon>
        <taxon>Palaeoheterodonta</taxon>
        <taxon>Unionida</taxon>
        <taxon>Unionoidea</taxon>
        <taxon>Unionidae</taxon>
        <taxon>Ambleminae</taxon>
        <taxon>Lampsilini</taxon>
        <taxon>Potamilus</taxon>
    </lineage>
</organism>
<feature type="compositionally biased region" description="Pro residues" evidence="6">
    <location>
        <begin position="807"/>
        <end position="822"/>
    </location>
</feature>
<dbReference type="GO" id="GO:0035331">
    <property type="term" value="P:negative regulation of hippo signaling"/>
    <property type="evidence" value="ECO:0007669"/>
    <property type="project" value="TreeGrafter"/>
</dbReference>
<dbReference type="GO" id="GO:0005667">
    <property type="term" value="C:transcription regulator complex"/>
    <property type="evidence" value="ECO:0007669"/>
    <property type="project" value="TreeGrafter"/>
</dbReference>
<reference evidence="8" key="3">
    <citation type="submission" date="2023-05" db="EMBL/GenBank/DDBJ databases">
        <authorList>
            <person name="Smith C.H."/>
        </authorList>
    </citation>
    <scope>NUCLEOTIDE SEQUENCE</scope>
    <source>
        <strain evidence="8">CHS0354</strain>
        <tissue evidence="8">Mantle</tissue>
    </source>
</reference>
<dbReference type="InterPro" id="IPR001781">
    <property type="entry name" value="Znf_LIM"/>
</dbReference>
<feature type="compositionally biased region" description="Polar residues" evidence="6">
    <location>
        <begin position="194"/>
        <end position="218"/>
    </location>
</feature>
<feature type="compositionally biased region" description="Polar residues" evidence="6">
    <location>
        <begin position="358"/>
        <end position="367"/>
    </location>
</feature>
<proteinExistence type="predicted"/>
<dbReference type="GO" id="GO:0003714">
    <property type="term" value="F:transcription corepressor activity"/>
    <property type="evidence" value="ECO:0007669"/>
    <property type="project" value="TreeGrafter"/>
</dbReference>
<evidence type="ECO:0000256" key="2">
    <source>
        <dbReference type="ARBA" id="ARBA00022737"/>
    </source>
</evidence>
<dbReference type="GO" id="GO:0046872">
    <property type="term" value="F:metal ion binding"/>
    <property type="evidence" value="ECO:0007669"/>
    <property type="project" value="UniProtKB-KW"/>
</dbReference>
<feature type="compositionally biased region" description="Polar residues" evidence="6">
    <location>
        <begin position="149"/>
        <end position="160"/>
    </location>
</feature>
<dbReference type="AlphaFoldDB" id="A0AAE0RVA4"/>
<dbReference type="InterPro" id="IPR047248">
    <property type="entry name" value="Ajuba-like_LIM3"/>
</dbReference>
<feature type="compositionally biased region" description="Low complexity" evidence="6">
    <location>
        <begin position="749"/>
        <end position="768"/>
    </location>
</feature>
<reference evidence="8" key="1">
    <citation type="journal article" date="2021" name="Genome Biol. Evol.">
        <title>A High-Quality Reference Genome for a Parasitic Bivalve with Doubly Uniparental Inheritance (Bivalvia: Unionida).</title>
        <authorList>
            <person name="Smith C.H."/>
        </authorList>
    </citation>
    <scope>NUCLEOTIDE SEQUENCE</scope>
    <source>
        <strain evidence="8">CHS0354</strain>
    </source>
</reference>
<dbReference type="GO" id="GO:0001666">
    <property type="term" value="P:response to hypoxia"/>
    <property type="evidence" value="ECO:0007669"/>
    <property type="project" value="TreeGrafter"/>
</dbReference>
<evidence type="ECO:0000256" key="5">
    <source>
        <dbReference type="PROSITE-ProRule" id="PRU00125"/>
    </source>
</evidence>
<accession>A0AAE0RVA4</accession>
<protein>
    <recommendedName>
        <fullName evidence="7">LIM zinc-binding domain-containing protein</fullName>
    </recommendedName>
</protein>
<name>A0AAE0RVA4_9BIVA</name>
<gene>
    <name evidence="8" type="ORF">CHS0354_003547</name>
</gene>
<dbReference type="GO" id="GO:0005912">
    <property type="term" value="C:adherens junction"/>
    <property type="evidence" value="ECO:0007669"/>
    <property type="project" value="TreeGrafter"/>
</dbReference>
<feature type="region of interest" description="Disordered" evidence="6">
    <location>
        <begin position="742"/>
        <end position="833"/>
    </location>
</feature>
<dbReference type="GO" id="GO:0005634">
    <property type="term" value="C:nucleus"/>
    <property type="evidence" value="ECO:0007669"/>
    <property type="project" value="TreeGrafter"/>
</dbReference>
<feature type="region of interest" description="Disordered" evidence="6">
    <location>
        <begin position="304"/>
        <end position="440"/>
    </location>
</feature>
<sequence length="833" mass="91192">MIQCPSFVSEAGKEQNSDNVLFMANVQQQSQIIFSHNTTPKSYLPGFSNAETIRGTSSVDMIPNGKHMVGGTPPNFSSVSVSSNLYISSQQQHTVGGGSTVSSVTQDRGIIISGTRYPATASPYVSAPGIQVFNGGQAMPNHMHGLTRPGSNYSSPQSSVGSGGADSKNSSPRTSLAIQPPPPYDYRHNIMNAPRSTAGSNRSSLVSLNDSRNSSPRTSLAGVGGILYDKFPSPRSSLANPHDGYHLVSGHNIHQLQASLYNLSRNPGFSERFNEPAPPSNTDPRFRIIPSQVSVSMNPINIGSIQGQNQLGHPYNPTSSGNNQSIPTMFANTSSLPRNPQNPQVSPPPALPARVPKQPQSQQNGLSDTERKLAVLTQQLENDMKISSSRRSSTSSSPAPREPPPPYHGPHITETPPGLPPRNVPPRYINPGIPNSPGQPVMNRMSPAKTPPSATVRPQYQMPYQVSPPPKGPSEAERKIAVLTQELEDEMEKLHKGDFFGQCYHCLEKVSGATEACQAMGNLYHTKCFVCCSCGRTLRGKAFYNVHGKVYCEEDYLYSGFQQTAEKCVVCGHLIMEMILQAMGKSYHPGCFRCCVCNECLDGVPFTVDVENKIYCVEDYHRVYAPKCAACGQAITPVEGTEETVRVVSMDKDYHVDCYHCEMERILQKLVFLFGSWTEMKECGMQLTDEPDKRCYPLGEHLLCHECHINQLHLQYPDEQFYMDPYTCNILNKIPSGSHRDSIAITPAPLSSYPPHSDSSSSSGSLQPELPPRSSHQSFKESNQNGDQQGIYCNQYDSNLYNKLPQPQVPPPPTPPPLPPGKPHGLKYTTTDL</sequence>
<evidence type="ECO:0000259" key="7">
    <source>
        <dbReference type="PROSITE" id="PS50023"/>
    </source>
</evidence>
<dbReference type="Pfam" id="PF00412">
    <property type="entry name" value="LIM"/>
    <property type="match status" value="2"/>
</dbReference>
<evidence type="ECO:0000256" key="1">
    <source>
        <dbReference type="ARBA" id="ARBA00022723"/>
    </source>
</evidence>
<feature type="domain" description="LIM zinc-binding" evidence="7">
    <location>
        <begin position="566"/>
        <end position="626"/>
    </location>
</feature>
<feature type="region of interest" description="Disordered" evidence="6">
    <location>
        <begin position="138"/>
        <end position="218"/>
    </location>
</feature>
<feature type="compositionally biased region" description="Polar residues" evidence="6">
    <location>
        <begin position="774"/>
        <end position="801"/>
    </location>
</feature>
<dbReference type="GO" id="GO:0000932">
    <property type="term" value="C:P-body"/>
    <property type="evidence" value="ECO:0007669"/>
    <property type="project" value="TreeGrafter"/>
</dbReference>
<evidence type="ECO:0000256" key="3">
    <source>
        <dbReference type="ARBA" id="ARBA00022833"/>
    </source>
</evidence>
<reference evidence="8" key="2">
    <citation type="journal article" date="2021" name="Genome Biol. Evol.">
        <title>Developing a high-quality reference genome for a parasitic bivalve with doubly uniparental inheritance (Bivalvia: Unionida).</title>
        <authorList>
            <person name="Smith C.H."/>
        </authorList>
    </citation>
    <scope>NUCLEOTIDE SEQUENCE</scope>
    <source>
        <strain evidence="8">CHS0354</strain>
        <tissue evidence="8">Mantle</tissue>
    </source>
</reference>
<dbReference type="Gene3D" id="2.10.110.10">
    <property type="entry name" value="Cysteine Rich Protein"/>
    <property type="match status" value="3"/>
</dbReference>
<keyword evidence="3 5" id="KW-0862">Zinc</keyword>
<feature type="compositionally biased region" description="Low complexity" evidence="6">
    <location>
        <begin position="387"/>
        <end position="399"/>
    </location>
</feature>
<dbReference type="FunFam" id="2.10.110.10:FF:000028">
    <property type="entry name" value="LIM domain-containing protein 1"/>
    <property type="match status" value="1"/>
</dbReference>
<dbReference type="SUPFAM" id="SSF57716">
    <property type="entry name" value="Glucocorticoid receptor-like (DNA-binding domain)"/>
    <property type="match status" value="2"/>
</dbReference>
<dbReference type="PROSITE" id="PS50023">
    <property type="entry name" value="LIM_DOMAIN_2"/>
    <property type="match status" value="2"/>
</dbReference>
<dbReference type="SMART" id="SM00132">
    <property type="entry name" value="LIM"/>
    <property type="match status" value="3"/>
</dbReference>
<dbReference type="PROSITE" id="PS00478">
    <property type="entry name" value="LIM_DOMAIN_1"/>
    <property type="match status" value="1"/>
</dbReference>
<evidence type="ECO:0000256" key="4">
    <source>
        <dbReference type="ARBA" id="ARBA00023038"/>
    </source>
</evidence>
<feature type="compositionally biased region" description="Polar residues" evidence="6">
    <location>
        <begin position="304"/>
        <end position="344"/>
    </location>
</feature>
<dbReference type="InterPro" id="IPR047245">
    <property type="entry name" value="Ajuba-like_LIM1"/>
</dbReference>
<dbReference type="CDD" id="cd09438">
    <property type="entry name" value="LIM3_Ajuba_like"/>
    <property type="match status" value="1"/>
</dbReference>
<dbReference type="CDD" id="cd09352">
    <property type="entry name" value="LIM1_Ajuba_like"/>
    <property type="match status" value="1"/>
</dbReference>
<dbReference type="CDD" id="cd09355">
    <property type="entry name" value="LIM2_Ajuba_like"/>
    <property type="match status" value="1"/>
</dbReference>
<dbReference type="Proteomes" id="UP001195483">
    <property type="component" value="Unassembled WGS sequence"/>
</dbReference>
<dbReference type="EMBL" id="JAEAOA010000281">
    <property type="protein sequence ID" value="KAK3580312.1"/>
    <property type="molecule type" value="Genomic_DNA"/>
</dbReference>
<keyword evidence="2" id="KW-0677">Repeat</keyword>
<keyword evidence="9" id="KW-1185">Reference proteome</keyword>
<dbReference type="InterPro" id="IPR047247">
    <property type="entry name" value="Ajuba-like_LIM2"/>
</dbReference>
<feature type="domain" description="LIM zinc-binding" evidence="7">
    <location>
        <begin position="501"/>
        <end position="562"/>
    </location>
</feature>
<feature type="compositionally biased region" description="Polar residues" evidence="6">
    <location>
        <begin position="167"/>
        <end position="177"/>
    </location>
</feature>
<evidence type="ECO:0000256" key="6">
    <source>
        <dbReference type="SAM" id="MobiDB-lite"/>
    </source>
</evidence>
<keyword evidence="4 5" id="KW-0440">LIM domain</keyword>
<dbReference type="InterPro" id="IPR047172">
    <property type="entry name" value="Ajuba-like"/>
</dbReference>
<evidence type="ECO:0000313" key="9">
    <source>
        <dbReference type="Proteomes" id="UP001195483"/>
    </source>
</evidence>
<dbReference type="PANTHER" id="PTHR24219">
    <property type="entry name" value="LIM DOMAIN-CONTAINING PROTEIN JUB"/>
    <property type="match status" value="1"/>
</dbReference>
<dbReference type="PANTHER" id="PTHR24219:SF4">
    <property type="entry name" value="LIM DOMAIN-CONTAINING PROTEIN JUB"/>
    <property type="match status" value="1"/>
</dbReference>
<evidence type="ECO:0000313" key="8">
    <source>
        <dbReference type="EMBL" id="KAK3580312.1"/>
    </source>
</evidence>
<comment type="caution">
    <text evidence="8">The sequence shown here is derived from an EMBL/GenBank/DDBJ whole genome shotgun (WGS) entry which is preliminary data.</text>
</comment>